<proteinExistence type="predicted"/>
<evidence type="ECO:0000256" key="1">
    <source>
        <dbReference type="SAM" id="MobiDB-lite"/>
    </source>
</evidence>
<name>A0A087TDN9_STEMI</name>
<organism evidence="2 3">
    <name type="scientific">Stegodyphus mimosarum</name>
    <name type="common">African social velvet spider</name>
    <dbReference type="NCBI Taxonomy" id="407821"/>
    <lineage>
        <taxon>Eukaryota</taxon>
        <taxon>Metazoa</taxon>
        <taxon>Ecdysozoa</taxon>
        <taxon>Arthropoda</taxon>
        <taxon>Chelicerata</taxon>
        <taxon>Arachnida</taxon>
        <taxon>Araneae</taxon>
        <taxon>Araneomorphae</taxon>
        <taxon>Entelegynae</taxon>
        <taxon>Eresoidea</taxon>
        <taxon>Eresidae</taxon>
        <taxon>Stegodyphus</taxon>
    </lineage>
</organism>
<feature type="region of interest" description="Disordered" evidence="1">
    <location>
        <begin position="69"/>
        <end position="90"/>
    </location>
</feature>
<dbReference type="OrthoDB" id="6154284at2759"/>
<dbReference type="Proteomes" id="UP000054359">
    <property type="component" value="Unassembled WGS sequence"/>
</dbReference>
<evidence type="ECO:0000313" key="2">
    <source>
        <dbReference type="EMBL" id="KFM63228.1"/>
    </source>
</evidence>
<feature type="compositionally biased region" description="Polar residues" evidence="1">
    <location>
        <begin position="79"/>
        <end position="90"/>
    </location>
</feature>
<evidence type="ECO:0000313" key="3">
    <source>
        <dbReference type="Proteomes" id="UP000054359"/>
    </source>
</evidence>
<keyword evidence="3" id="KW-1185">Reference proteome</keyword>
<protein>
    <submittedName>
        <fullName evidence="2">Uncharacterized protein</fullName>
    </submittedName>
</protein>
<dbReference type="EMBL" id="KK114752">
    <property type="protein sequence ID" value="KFM63228.1"/>
    <property type="molecule type" value="Genomic_DNA"/>
</dbReference>
<reference evidence="2 3" key="1">
    <citation type="submission" date="2013-11" db="EMBL/GenBank/DDBJ databases">
        <title>Genome sequencing of Stegodyphus mimosarum.</title>
        <authorList>
            <person name="Bechsgaard J."/>
        </authorList>
    </citation>
    <scope>NUCLEOTIDE SEQUENCE [LARGE SCALE GENOMIC DNA]</scope>
</reference>
<feature type="region of interest" description="Disordered" evidence="1">
    <location>
        <begin position="13"/>
        <end position="52"/>
    </location>
</feature>
<feature type="compositionally biased region" description="Acidic residues" evidence="1">
    <location>
        <begin position="36"/>
        <end position="49"/>
    </location>
</feature>
<gene>
    <name evidence="2" type="ORF">X975_10216</name>
</gene>
<accession>A0A087TDN9</accession>
<sequence length="90" mass="10442">MWALDVVKAAAEKRNSKKRKKKKAKVETSNENLENSNEEETENEEYESEGELKPLTLLEKIKSFFKKKPPTEFSDEESNQLSSNLDNYSL</sequence>
<dbReference type="AlphaFoldDB" id="A0A087TDN9"/>
<feature type="compositionally biased region" description="Basic residues" evidence="1">
    <location>
        <begin position="15"/>
        <end position="24"/>
    </location>
</feature>
<feature type="non-terminal residue" evidence="2">
    <location>
        <position position="90"/>
    </location>
</feature>